<dbReference type="AlphaFoldDB" id="A0A565BSY1"/>
<protein>
    <submittedName>
        <fullName evidence="1">Uncharacterized protein</fullName>
    </submittedName>
</protein>
<dbReference type="EMBL" id="CABITT030000005">
    <property type="protein sequence ID" value="VVB04465.1"/>
    <property type="molecule type" value="Genomic_DNA"/>
</dbReference>
<comment type="caution">
    <text evidence="1">The sequence shown here is derived from an EMBL/GenBank/DDBJ whole genome shotgun (WGS) entry which is preliminary data.</text>
</comment>
<keyword evidence="2" id="KW-1185">Reference proteome</keyword>
<sequence length="74" mass="8737">MLGKFSRKLKKIQPPEYVSFEEDLTLSHEEEVPQEVARRSMYDFHERHTEEGGSRVYEEGDDETLRSYIARVSS</sequence>
<proteinExistence type="predicted"/>
<accession>A0A565BSY1</accession>
<reference evidence="1" key="1">
    <citation type="submission" date="2019-07" db="EMBL/GenBank/DDBJ databases">
        <authorList>
            <person name="Dittberner H."/>
        </authorList>
    </citation>
    <scope>NUCLEOTIDE SEQUENCE [LARGE SCALE GENOMIC DNA]</scope>
</reference>
<gene>
    <name evidence="1" type="ORF">ANE_LOCUS14909</name>
</gene>
<dbReference type="Proteomes" id="UP000489600">
    <property type="component" value="Unassembled WGS sequence"/>
</dbReference>
<evidence type="ECO:0000313" key="1">
    <source>
        <dbReference type="EMBL" id="VVB04465.1"/>
    </source>
</evidence>
<evidence type="ECO:0000313" key="2">
    <source>
        <dbReference type="Proteomes" id="UP000489600"/>
    </source>
</evidence>
<organism evidence="1 2">
    <name type="scientific">Arabis nemorensis</name>
    <dbReference type="NCBI Taxonomy" id="586526"/>
    <lineage>
        <taxon>Eukaryota</taxon>
        <taxon>Viridiplantae</taxon>
        <taxon>Streptophyta</taxon>
        <taxon>Embryophyta</taxon>
        <taxon>Tracheophyta</taxon>
        <taxon>Spermatophyta</taxon>
        <taxon>Magnoliopsida</taxon>
        <taxon>eudicotyledons</taxon>
        <taxon>Gunneridae</taxon>
        <taxon>Pentapetalae</taxon>
        <taxon>rosids</taxon>
        <taxon>malvids</taxon>
        <taxon>Brassicales</taxon>
        <taxon>Brassicaceae</taxon>
        <taxon>Arabideae</taxon>
        <taxon>Arabis</taxon>
    </lineage>
</organism>
<name>A0A565BSY1_9BRAS</name>